<dbReference type="NCBIfam" id="NF006826">
    <property type="entry name" value="PRK09347.1-3"/>
    <property type="match status" value="1"/>
</dbReference>
<keyword evidence="7" id="KW-0547">Nucleotide-binding</keyword>
<accession>A0A1Q2MDV5</accession>
<evidence type="ECO:0000313" key="9">
    <source>
        <dbReference type="EMBL" id="AQQ70886.1"/>
    </source>
</evidence>
<evidence type="ECO:0000256" key="5">
    <source>
        <dbReference type="ARBA" id="ARBA00022563"/>
    </source>
</evidence>
<evidence type="ECO:0000256" key="2">
    <source>
        <dbReference type="ARBA" id="ARBA00005080"/>
    </source>
</evidence>
<evidence type="ECO:0000256" key="1">
    <source>
        <dbReference type="ARBA" id="ARBA00001052"/>
    </source>
</evidence>
<organism evidence="9 10">
    <name type="scientific">Limihaloglobus sulfuriphilus</name>
    <dbReference type="NCBI Taxonomy" id="1851148"/>
    <lineage>
        <taxon>Bacteria</taxon>
        <taxon>Pseudomonadati</taxon>
        <taxon>Planctomycetota</taxon>
        <taxon>Phycisphaerae</taxon>
        <taxon>Sedimentisphaerales</taxon>
        <taxon>Sedimentisphaeraceae</taxon>
        <taxon>Limihaloglobus</taxon>
    </lineage>
</organism>
<evidence type="ECO:0000256" key="6">
    <source>
        <dbReference type="ARBA" id="ARBA00022801"/>
    </source>
</evidence>
<dbReference type="SUPFAM" id="SSF55620">
    <property type="entry name" value="Tetrahydrobiopterin biosynthesis enzymes-like"/>
    <property type="match status" value="1"/>
</dbReference>
<dbReference type="NCBIfam" id="TIGR00063">
    <property type="entry name" value="folE"/>
    <property type="match status" value="1"/>
</dbReference>
<feature type="binding site" evidence="7">
    <location>
        <position position="153"/>
    </location>
    <ligand>
        <name>Zn(2+)</name>
        <dbReference type="ChEBI" id="CHEBI:29105"/>
    </ligand>
</feature>
<comment type="catalytic activity">
    <reaction evidence="1 7">
        <text>GTP + H2O = 7,8-dihydroneopterin 3'-triphosphate + formate + H(+)</text>
        <dbReference type="Rhea" id="RHEA:17473"/>
        <dbReference type="ChEBI" id="CHEBI:15377"/>
        <dbReference type="ChEBI" id="CHEBI:15378"/>
        <dbReference type="ChEBI" id="CHEBI:15740"/>
        <dbReference type="ChEBI" id="CHEBI:37565"/>
        <dbReference type="ChEBI" id="CHEBI:58462"/>
        <dbReference type="EC" id="3.5.4.16"/>
    </reaction>
</comment>
<dbReference type="FunFam" id="1.10.286.10:FF:000001">
    <property type="entry name" value="GTP cyclohydrolase 1"/>
    <property type="match status" value="1"/>
</dbReference>
<dbReference type="Gene3D" id="3.30.1130.10">
    <property type="match status" value="1"/>
</dbReference>
<dbReference type="PROSITE" id="PS00859">
    <property type="entry name" value="GTP_CYCLOHYDROL_1_1"/>
    <property type="match status" value="1"/>
</dbReference>
<gene>
    <name evidence="7 9" type="primary">folE</name>
    <name evidence="9" type="ORF">SMSP2_01248</name>
</gene>
<dbReference type="Gene3D" id="1.10.286.10">
    <property type="match status" value="1"/>
</dbReference>
<comment type="subunit">
    <text evidence="7">Homopolymer.</text>
</comment>
<dbReference type="AlphaFoldDB" id="A0A1Q2MDV5"/>
<evidence type="ECO:0000256" key="7">
    <source>
        <dbReference type="HAMAP-Rule" id="MF_00223"/>
    </source>
</evidence>
<evidence type="ECO:0000313" key="10">
    <source>
        <dbReference type="Proteomes" id="UP000188181"/>
    </source>
</evidence>
<dbReference type="GO" id="GO:0005525">
    <property type="term" value="F:GTP binding"/>
    <property type="evidence" value="ECO:0007669"/>
    <property type="project" value="UniProtKB-KW"/>
</dbReference>
<dbReference type="InterPro" id="IPR043133">
    <property type="entry name" value="GTP-CH-I_C/QueF"/>
</dbReference>
<feature type="domain" description="GTP cyclohydrolase I" evidence="8">
    <location>
        <begin position="13"/>
        <end position="189"/>
    </location>
</feature>
<dbReference type="GO" id="GO:0006729">
    <property type="term" value="P:tetrahydrobiopterin biosynthetic process"/>
    <property type="evidence" value="ECO:0007669"/>
    <property type="project" value="TreeGrafter"/>
</dbReference>
<dbReference type="RefSeq" id="WP_146683119.1">
    <property type="nucleotide sequence ID" value="NZ_CP019646.1"/>
</dbReference>
<comment type="subunit">
    <text evidence="4">Toroid-shaped homodecamer, composed of two pentamers of five dimers.</text>
</comment>
<dbReference type="InterPro" id="IPR020602">
    <property type="entry name" value="GTP_CycHdrlase_I_dom"/>
</dbReference>
<dbReference type="GO" id="GO:0046654">
    <property type="term" value="P:tetrahydrofolate biosynthetic process"/>
    <property type="evidence" value="ECO:0007669"/>
    <property type="project" value="UniProtKB-UniRule"/>
</dbReference>
<comment type="similarity">
    <text evidence="3 7">Belongs to the GTP cyclohydrolase I family.</text>
</comment>
<evidence type="ECO:0000256" key="3">
    <source>
        <dbReference type="ARBA" id="ARBA00008085"/>
    </source>
</evidence>
<dbReference type="PANTHER" id="PTHR11109:SF7">
    <property type="entry name" value="GTP CYCLOHYDROLASE 1"/>
    <property type="match status" value="1"/>
</dbReference>
<evidence type="ECO:0000256" key="4">
    <source>
        <dbReference type="ARBA" id="ARBA00011857"/>
    </source>
</evidence>
<dbReference type="PANTHER" id="PTHR11109">
    <property type="entry name" value="GTP CYCLOHYDROLASE I"/>
    <property type="match status" value="1"/>
</dbReference>
<proteinExistence type="inferred from homology"/>
<dbReference type="Pfam" id="PF01227">
    <property type="entry name" value="GTP_cyclohydroI"/>
    <property type="match status" value="1"/>
</dbReference>
<dbReference type="InterPro" id="IPR001474">
    <property type="entry name" value="GTP_CycHdrlase_I"/>
</dbReference>
<dbReference type="GO" id="GO:0008270">
    <property type="term" value="F:zinc ion binding"/>
    <property type="evidence" value="ECO:0007669"/>
    <property type="project" value="UniProtKB-UniRule"/>
</dbReference>
<dbReference type="GO" id="GO:0006730">
    <property type="term" value="P:one-carbon metabolic process"/>
    <property type="evidence" value="ECO:0007669"/>
    <property type="project" value="UniProtKB-UniRule"/>
</dbReference>
<dbReference type="EMBL" id="CP019646">
    <property type="protein sequence ID" value="AQQ70886.1"/>
    <property type="molecule type" value="Genomic_DNA"/>
</dbReference>
<keyword evidence="5 7" id="KW-0554">One-carbon metabolism</keyword>
<dbReference type="NCBIfam" id="NF006825">
    <property type="entry name" value="PRK09347.1-2"/>
    <property type="match status" value="1"/>
</dbReference>
<keyword evidence="7" id="KW-0479">Metal-binding</keyword>
<protein>
    <recommendedName>
        <fullName evidence="7">GTP cyclohydrolase 1</fullName>
        <ecNumber evidence="7">3.5.4.16</ecNumber>
    </recommendedName>
    <alternativeName>
        <fullName evidence="7">GTP cyclohydrolase I</fullName>
        <shortName evidence="7">GTP-CH-I</shortName>
    </alternativeName>
</protein>
<dbReference type="InterPro" id="IPR043134">
    <property type="entry name" value="GTP-CH-I_N"/>
</dbReference>
<dbReference type="STRING" id="1851148.SMSP2_01248"/>
<keyword evidence="10" id="KW-1185">Reference proteome</keyword>
<dbReference type="FunFam" id="3.30.1130.10:FF:000001">
    <property type="entry name" value="GTP cyclohydrolase 1"/>
    <property type="match status" value="1"/>
</dbReference>
<dbReference type="GO" id="GO:0003934">
    <property type="term" value="F:GTP cyclohydrolase I activity"/>
    <property type="evidence" value="ECO:0007669"/>
    <property type="project" value="UniProtKB-UniRule"/>
</dbReference>
<dbReference type="EC" id="3.5.4.16" evidence="7"/>
<name>A0A1Q2MDV5_9BACT</name>
<feature type="binding site" evidence="7">
    <location>
        <position position="85"/>
    </location>
    <ligand>
        <name>Zn(2+)</name>
        <dbReference type="ChEBI" id="CHEBI:29105"/>
    </ligand>
</feature>
<keyword evidence="7" id="KW-0862">Zinc</keyword>
<reference evidence="10" key="1">
    <citation type="submission" date="2017-02" db="EMBL/GenBank/DDBJ databases">
        <title>Comparative genomics and description of representatives of a novel lineage of planctomycetes thriving in anoxic sediments.</title>
        <authorList>
            <person name="Spring S."/>
            <person name="Bunk B."/>
            <person name="Sproer C."/>
        </authorList>
    </citation>
    <scope>NUCLEOTIDE SEQUENCE [LARGE SCALE GENOMIC DNA]</scope>
    <source>
        <strain evidence="10">SM-Chi-D1</strain>
    </source>
</reference>
<feature type="binding site" evidence="7">
    <location>
        <position position="82"/>
    </location>
    <ligand>
        <name>Zn(2+)</name>
        <dbReference type="ChEBI" id="CHEBI:29105"/>
    </ligand>
</feature>
<dbReference type="InterPro" id="IPR018234">
    <property type="entry name" value="GTP_CycHdrlase_I_CS"/>
</dbReference>
<dbReference type="PROSITE" id="PS00860">
    <property type="entry name" value="GTP_CYCLOHYDROL_1_2"/>
    <property type="match status" value="1"/>
</dbReference>
<dbReference type="KEGG" id="pbas:SMSP2_01248"/>
<keyword evidence="6 7" id="KW-0378">Hydrolase</keyword>
<dbReference type="OrthoDB" id="9801207at2"/>
<dbReference type="Proteomes" id="UP000188181">
    <property type="component" value="Chromosome"/>
</dbReference>
<dbReference type="GO" id="GO:0005737">
    <property type="term" value="C:cytoplasm"/>
    <property type="evidence" value="ECO:0007669"/>
    <property type="project" value="TreeGrafter"/>
</dbReference>
<comment type="pathway">
    <text evidence="2 7">Cofactor biosynthesis; 7,8-dihydroneopterin triphosphate biosynthesis; 7,8-dihydroneopterin triphosphate from GTP: step 1/1.</text>
</comment>
<keyword evidence="7" id="KW-0342">GTP-binding</keyword>
<sequence length="192" mass="21480">MSDKKIKFDLPRIEAAVREILLAVGDDPEREGLKDTPSRVARMYAELFRGICEDPKKHTGRIFHEDYNEIVVLKDIPFSSTCEHHLMPFIGKAHLAYLPDNAVIGLSKLARIVDCFAKRPQIQERLTVEIADFLMESLNPKGVAVVIEASHSCMTVRGANKPGSSMVTSALRGIFIRDQRSRAEVLGLIHSK</sequence>
<dbReference type="HAMAP" id="MF_00223">
    <property type="entry name" value="FolE"/>
    <property type="match status" value="1"/>
</dbReference>
<evidence type="ECO:0000259" key="8">
    <source>
        <dbReference type="Pfam" id="PF01227"/>
    </source>
</evidence>
<dbReference type="UniPathway" id="UPA00848">
    <property type="reaction ID" value="UER00151"/>
</dbReference>